<sequence length="198" mass="21374">SDSALATSVHGRAGELKYQLEKAAKELKNVMEVVFSSKQGMVQPGVAGAAPTVAAKTAGLFSQIAPLDTPNPDLPGTVAGTPDDTVVHISSALDKDDFDKITLALYKSGSKACVILANPINAEKLNAIGVDEGKVVRQLQVFETGIDDWEPGKKFNNEQFTITDIRGCNWCVCFSRFCPVDLVYFVDPETLTQRVLRE</sequence>
<organism evidence="1 2">
    <name type="scientific">Herbiconiux daphne</name>
    <dbReference type="NCBI Taxonomy" id="2970914"/>
    <lineage>
        <taxon>Bacteria</taxon>
        <taxon>Bacillati</taxon>
        <taxon>Actinomycetota</taxon>
        <taxon>Actinomycetes</taxon>
        <taxon>Micrococcales</taxon>
        <taxon>Microbacteriaceae</taxon>
        <taxon>Herbiconiux</taxon>
    </lineage>
</organism>
<dbReference type="Pfam" id="PF17236">
    <property type="entry name" value="SU10_MCP"/>
    <property type="match status" value="1"/>
</dbReference>
<name>A0ABT2HBF6_9MICO</name>
<comment type="caution">
    <text evidence="1">The sequence shown here is derived from an EMBL/GenBank/DDBJ whole genome shotgun (WGS) entry which is preliminary data.</text>
</comment>
<feature type="non-terminal residue" evidence="1">
    <location>
        <position position="1"/>
    </location>
</feature>
<dbReference type="InterPro" id="IPR035198">
    <property type="entry name" value="SU10_MCP"/>
</dbReference>
<gene>
    <name evidence="1" type="ORF">N1032_26505</name>
</gene>
<proteinExistence type="predicted"/>
<feature type="non-terminal residue" evidence="1">
    <location>
        <position position="198"/>
    </location>
</feature>
<accession>A0ABT2HBF6</accession>
<evidence type="ECO:0000313" key="2">
    <source>
        <dbReference type="Proteomes" id="UP001165586"/>
    </source>
</evidence>
<dbReference type="Proteomes" id="UP001165586">
    <property type="component" value="Unassembled WGS sequence"/>
</dbReference>
<keyword evidence="2" id="KW-1185">Reference proteome</keyword>
<dbReference type="EMBL" id="JANLCJ010000570">
    <property type="protein sequence ID" value="MCS5737286.1"/>
    <property type="molecule type" value="Genomic_DNA"/>
</dbReference>
<reference evidence="1" key="1">
    <citation type="submission" date="2022-08" db="EMBL/GenBank/DDBJ databases">
        <authorList>
            <person name="Deng Y."/>
            <person name="Han X.-F."/>
            <person name="Zhang Y.-Q."/>
        </authorList>
    </citation>
    <scope>NUCLEOTIDE SEQUENCE</scope>
    <source>
        <strain evidence="1">CPCC 203386</strain>
    </source>
</reference>
<evidence type="ECO:0000313" key="1">
    <source>
        <dbReference type="EMBL" id="MCS5737286.1"/>
    </source>
</evidence>
<dbReference type="RefSeq" id="WP_259543640.1">
    <property type="nucleotide sequence ID" value="NZ_JANLCJ010000570.1"/>
</dbReference>
<protein>
    <submittedName>
        <fullName evidence="1">DUF5309 domain-containing protein</fullName>
    </submittedName>
</protein>